<evidence type="ECO:0000313" key="5">
    <source>
        <dbReference type="Proteomes" id="UP000003635"/>
    </source>
</evidence>
<dbReference type="HOGENOM" id="CLU_000445_69_8_5"/>
<dbReference type="Gene3D" id="3.40.50.2300">
    <property type="match status" value="1"/>
</dbReference>
<comment type="caution">
    <text evidence="4">The sequence shown here is derived from an EMBL/GenBank/DDBJ whole genome shotgun (WGS) entry which is preliminary data.</text>
</comment>
<dbReference type="Pfam" id="PF00072">
    <property type="entry name" value="Response_reg"/>
    <property type="match status" value="1"/>
</dbReference>
<dbReference type="SMART" id="SM00448">
    <property type="entry name" value="REC"/>
    <property type="match status" value="1"/>
</dbReference>
<dbReference type="STRING" id="314256.OG2516_00065"/>
<sequence length="120" mass="12749">MARILIADDDPSYHQAFYAAVEVLGHEAVGVASSDKVVPALKEQRFDILFLDVLMPGGGAISTIHAVRAVDADLPIVIITGNAAVFDSPIVSEGLRMAQARVPKTAGLDDLRRVIDDLLA</sequence>
<proteinExistence type="predicted"/>
<gene>
    <name evidence="4" type="ORF">OG2516_00065</name>
</gene>
<dbReference type="Proteomes" id="UP000003635">
    <property type="component" value="Unassembled WGS sequence"/>
</dbReference>
<dbReference type="PANTHER" id="PTHR44591">
    <property type="entry name" value="STRESS RESPONSE REGULATOR PROTEIN 1"/>
    <property type="match status" value="1"/>
</dbReference>
<feature type="modified residue" description="4-aspartylphosphate" evidence="2">
    <location>
        <position position="52"/>
    </location>
</feature>
<keyword evidence="1 2" id="KW-0597">Phosphoprotein</keyword>
<dbReference type="PANTHER" id="PTHR44591:SF3">
    <property type="entry name" value="RESPONSE REGULATORY DOMAIN-CONTAINING PROTEIN"/>
    <property type="match status" value="1"/>
</dbReference>
<evidence type="ECO:0000259" key="3">
    <source>
        <dbReference type="PROSITE" id="PS50110"/>
    </source>
</evidence>
<dbReference type="AlphaFoldDB" id="Q2CDX8"/>
<dbReference type="InterPro" id="IPR050595">
    <property type="entry name" value="Bact_response_regulator"/>
</dbReference>
<keyword evidence="5" id="KW-1185">Reference proteome</keyword>
<dbReference type="InterPro" id="IPR011006">
    <property type="entry name" value="CheY-like_superfamily"/>
</dbReference>
<dbReference type="EMBL" id="AAOT01000021">
    <property type="protein sequence ID" value="EAR50850.1"/>
    <property type="molecule type" value="Genomic_DNA"/>
</dbReference>
<evidence type="ECO:0000256" key="1">
    <source>
        <dbReference type="ARBA" id="ARBA00022553"/>
    </source>
</evidence>
<accession>Q2CDX8</accession>
<organism evidence="4 5">
    <name type="scientific">Oceanicola granulosus (strain ATCC BAA-861 / DSM 15982 / KCTC 12143 / HTCC2516)</name>
    <dbReference type="NCBI Taxonomy" id="314256"/>
    <lineage>
        <taxon>Bacteria</taxon>
        <taxon>Pseudomonadati</taxon>
        <taxon>Pseudomonadota</taxon>
        <taxon>Alphaproteobacteria</taxon>
        <taxon>Rhodobacterales</taxon>
        <taxon>Roseobacteraceae</taxon>
        <taxon>Oceanicola</taxon>
    </lineage>
</organism>
<name>Q2CDX8_OCEGH</name>
<evidence type="ECO:0000313" key="4">
    <source>
        <dbReference type="EMBL" id="EAR50850.1"/>
    </source>
</evidence>
<dbReference type="PROSITE" id="PS50110">
    <property type="entry name" value="RESPONSE_REGULATORY"/>
    <property type="match status" value="1"/>
</dbReference>
<feature type="domain" description="Response regulatory" evidence="3">
    <location>
        <begin position="3"/>
        <end position="119"/>
    </location>
</feature>
<dbReference type="OrthoDB" id="9802155at2"/>
<dbReference type="eggNOG" id="COG2204">
    <property type="taxonomic scope" value="Bacteria"/>
</dbReference>
<dbReference type="GO" id="GO:0000160">
    <property type="term" value="P:phosphorelay signal transduction system"/>
    <property type="evidence" value="ECO:0007669"/>
    <property type="project" value="InterPro"/>
</dbReference>
<evidence type="ECO:0000256" key="2">
    <source>
        <dbReference type="PROSITE-ProRule" id="PRU00169"/>
    </source>
</evidence>
<dbReference type="InterPro" id="IPR001789">
    <property type="entry name" value="Sig_transdc_resp-reg_receiver"/>
</dbReference>
<dbReference type="RefSeq" id="WP_007253548.1">
    <property type="nucleotide sequence ID" value="NZ_CH724107.1"/>
</dbReference>
<protein>
    <submittedName>
        <fullName evidence="4">Two-component response regulator</fullName>
    </submittedName>
</protein>
<reference evidence="4 5" key="1">
    <citation type="journal article" date="2010" name="J. Bacteriol.">
        <title>Genome sequences of Oceanicola granulosus HTCC2516(T) and Oceanicola batsensis HTCC2597(TDelta).</title>
        <authorList>
            <person name="Thrash J.C."/>
            <person name="Cho J.C."/>
            <person name="Vergin K.L."/>
            <person name="Giovannoni S.J."/>
        </authorList>
    </citation>
    <scope>NUCLEOTIDE SEQUENCE [LARGE SCALE GENOMIC DNA]</scope>
    <source>
        <strain evidence="5">ATCC BAA-861 / DSM 15982 / KCTC 12143 / HTCC2516</strain>
    </source>
</reference>
<dbReference type="SUPFAM" id="SSF52172">
    <property type="entry name" value="CheY-like"/>
    <property type="match status" value="1"/>
</dbReference>